<dbReference type="Gene3D" id="1.10.260.40">
    <property type="entry name" value="lambda repressor-like DNA-binding domains"/>
    <property type="match status" value="1"/>
</dbReference>
<evidence type="ECO:0000259" key="1">
    <source>
        <dbReference type="PROSITE" id="PS50943"/>
    </source>
</evidence>
<dbReference type="PROSITE" id="PS50943">
    <property type="entry name" value="HTH_CROC1"/>
    <property type="match status" value="1"/>
</dbReference>
<dbReference type="EMBL" id="MDTQ01000001">
    <property type="protein sequence ID" value="ODC04991.1"/>
    <property type="molecule type" value="Genomic_DNA"/>
</dbReference>
<protein>
    <submittedName>
        <fullName evidence="2">Transcriptional regulator</fullName>
    </submittedName>
</protein>
<dbReference type="SUPFAM" id="SSF47413">
    <property type="entry name" value="lambda repressor-like DNA-binding domains"/>
    <property type="match status" value="1"/>
</dbReference>
<name>A0A1E2VDD8_9GAMM</name>
<dbReference type="InterPro" id="IPR001387">
    <property type="entry name" value="Cro/C1-type_HTH"/>
</dbReference>
<keyword evidence="3" id="KW-1185">Reference proteome</keyword>
<dbReference type="CDD" id="cd00093">
    <property type="entry name" value="HTH_XRE"/>
    <property type="match status" value="1"/>
</dbReference>
<proteinExistence type="predicted"/>
<accession>A0A1E2VDD8</accession>
<dbReference type="GO" id="GO:0003677">
    <property type="term" value="F:DNA binding"/>
    <property type="evidence" value="ECO:0007669"/>
    <property type="project" value="InterPro"/>
</dbReference>
<dbReference type="Proteomes" id="UP000094291">
    <property type="component" value="Unassembled WGS sequence"/>
</dbReference>
<dbReference type="STRING" id="197479.BFW38_17060"/>
<comment type="caution">
    <text evidence="2">The sequence shown here is derived from an EMBL/GenBank/DDBJ whole genome shotgun (WGS) entry which is preliminary data.</text>
</comment>
<reference evidence="2 3" key="1">
    <citation type="submission" date="2016-08" db="EMBL/GenBank/DDBJ databases">
        <authorList>
            <person name="Seilhamer J.J."/>
        </authorList>
    </citation>
    <scope>NUCLEOTIDE SEQUENCE [LARGE SCALE GENOMIC DNA]</scope>
    <source>
        <strain evidence="2 3">PH27A</strain>
    </source>
</reference>
<sequence>MHEDFAANLRLLCSYYRSIAEVCRRLDINRPQFNRYLSGRYKPAANTLLQICDFFGLETDEILLPHAQFKQLIQQRPKAQSDASEARAAGPSILPESLMSQGSDELVRYLGHYHEYYMSMSRPGFVLRTLIHLYRQGDRVAYQRIERMPPHEGGKVFHNRYFGYATFLIDRIFMLDYESINGYEMTQTILFPSFKSRVTRLTGLKMGVADNSERMPCCVRVLYERVDDRLSPRQALSQCDLLQRDDPSLSRGILNAISNDMGPDNWHFRARY</sequence>
<feature type="domain" description="HTH cro/C1-type" evidence="1">
    <location>
        <begin position="18"/>
        <end position="62"/>
    </location>
</feature>
<dbReference type="AlphaFoldDB" id="A0A1E2VDD8"/>
<dbReference type="InterPro" id="IPR010982">
    <property type="entry name" value="Lambda_DNA-bd_dom_sf"/>
</dbReference>
<dbReference type="Pfam" id="PF13560">
    <property type="entry name" value="HTH_31"/>
    <property type="match status" value="1"/>
</dbReference>
<evidence type="ECO:0000313" key="3">
    <source>
        <dbReference type="Proteomes" id="UP000094291"/>
    </source>
</evidence>
<gene>
    <name evidence="2" type="ORF">BFW38_17060</name>
</gene>
<dbReference type="OrthoDB" id="8902678at2"/>
<evidence type="ECO:0000313" key="2">
    <source>
        <dbReference type="EMBL" id="ODC04991.1"/>
    </source>
</evidence>
<dbReference type="RefSeq" id="WP_069000013.1">
    <property type="nucleotide sequence ID" value="NZ_MDTQ01000001.1"/>
</dbReference>
<dbReference type="SMART" id="SM00530">
    <property type="entry name" value="HTH_XRE"/>
    <property type="match status" value="1"/>
</dbReference>
<organism evidence="2 3">
    <name type="scientific">Terasakiispira papahanaumokuakeensis</name>
    <dbReference type="NCBI Taxonomy" id="197479"/>
    <lineage>
        <taxon>Bacteria</taxon>
        <taxon>Pseudomonadati</taxon>
        <taxon>Pseudomonadota</taxon>
        <taxon>Gammaproteobacteria</taxon>
        <taxon>Oceanospirillales</taxon>
        <taxon>Terasakiispira</taxon>
    </lineage>
</organism>